<dbReference type="InterPro" id="IPR020843">
    <property type="entry name" value="ER"/>
</dbReference>
<dbReference type="PANTHER" id="PTHR43880">
    <property type="entry name" value="ALCOHOL DEHYDROGENASE"/>
    <property type="match status" value="1"/>
</dbReference>
<dbReference type="InterPro" id="IPR036291">
    <property type="entry name" value="NAD(P)-bd_dom_sf"/>
</dbReference>
<evidence type="ECO:0000256" key="1">
    <source>
        <dbReference type="ARBA" id="ARBA00008072"/>
    </source>
</evidence>
<evidence type="ECO:0000256" key="3">
    <source>
        <dbReference type="ARBA" id="ARBA00022833"/>
    </source>
</evidence>
<dbReference type="GO" id="GO:0046294">
    <property type="term" value="P:formaldehyde catabolic process"/>
    <property type="evidence" value="ECO:0007669"/>
    <property type="project" value="TreeGrafter"/>
</dbReference>
<dbReference type="InterPro" id="IPR013149">
    <property type="entry name" value="ADH-like_C"/>
</dbReference>
<accession>A0A101SW60</accession>
<feature type="domain" description="Enoyl reductase (ER)" evidence="5">
    <location>
        <begin position="21"/>
        <end position="362"/>
    </location>
</feature>
<dbReference type="InterPro" id="IPR011032">
    <property type="entry name" value="GroES-like_sf"/>
</dbReference>
<dbReference type="EMBL" id="LMWW01000036">
    <property type="protein sequence ID" value="KUN81297.1"/>
    <property type="molecule type" value="Genomic_DNA"/>
</dbReference>
<dbReference type="SUPFAM" id="SSF50129">
    <property type="entry name" value="GroES-like"/>
    <property type="match status" value="2"/>
</dbReference>
<dbReference type="Pfam" id="PF08240">
    <property type="entry name" value="ADH_N"/>
    <property type="match status" value="1"/>
</dbReference>
<keyword evidence="7" id="KW-1185">Reference proteome</keyword>
<dbReference type="GO" id="GO:0051903">
    <property type="term" value="F:S-(hydroxymethyl)glutathione dehydrogenase [NAD(P)+] activity"/>
    <property type="evidence" value="ECO:0007669"/>
    <property type="project" value="TreeGrafter"/>
</dbReference>
<dbReference type="AlphaFoldDB" id="A0A101SW60"/>
<evidence type="ECO:0000313" key="6">
    <source>
        <dbReference type="EMBL" id="KUN81297.1"/>
    </source>
</evidence>
<name>A0A101SW60_9ACTN</name>
<keyword evidence="3" id="KW-0862">Zinc</keyword>
<dbReference type="RefSeq" id="WP_055632758.1">
    <property type="nucleotide sequence ID" value="NZ_KQ948771.1"/>
</dbReference>
<evidence type="ECO:0000256" key="2">
    <source>
        <dbReference type="ARBA" id="ARBA00022723"/>
    </source>
</evidence>
<dbReference type="OrthoDB" id="334894at2"/>
<dbReference type="Gene3D" id="3.40.50.720">
    <property type="entry name" value="NAD(P)-binding Rossmann-like Domain"/>
    <property type="match status" value="1"/>
</dbReference>
<comment type="similarity">
    <text evidence="1">Belongs to the zinc-containing alcohol dehydrogenase family.</text>
</comment>
<dbReference type="STRING" id="1943.AQJ64_23155"/>
<evidence type="ECO:0000259" key="5">
    <source>
        <dbReference type="SMART" id="SM00829"/>
    </source>
</evidence>
<evidence type="ECO:0000313" key="7">
    <source>
        <dbReference type="Proteomes" id="UP000052982"/>
    </source>
</evidence>
<reference evidence="6 7" key="1">
    <citation type="submission" date="2015-10" db="EMBL/GenBank/DDBJ databases">
        <title>Draft genome sequence of Streptomyces griseoruber DSM 40281, type strain for the species Streptomyces griseoruber.</title>
        <authorList>
            <person name="Ruckert C."/>
            <person name="Winkler A."/>
            <person name="Kalinowski J."/>
            <person name="Kampfer P."/>
            <person name="Glaeser S."/>
        </authorList>
    </citation>
    <scope>NUCLEOTIDE SEQUENCE [LARGE SCALE GENOMIC DNA]</scope>
    <source>
        <strain evidence="6 7">DSM 40281</strain>
    </source>
</reference>
<keyword evidence="4" id="KW-0520">NAD</keyword>
<dbReference type="SUPFAM" id="SSF51735">
    <property type="entry name" value="NAD(P)-binding Rossmann-fold domains"/>
    <property type="match status" value="1"/>
</dbReference>
<proteinExistence type="inferred from homology"/>
<dbReference type="Pfam" id="PF00107">
    <property type="entry name" value="ADH_zinc_N"/>
    <property type="match status" value="1"/>
</dbReference>
<evidence type="ECO:0000256" key="4">
    <source>
        <dbReference type="ARBA" id="ARBA00023027"/>
    </source>
</evidence>
<dbReference type="SMART" id="SM00829">
    <property type="entry name" value="PKS_ER"/>
    <property type="match status" value="1"/>
</dbReference>
<gene>
    <name evidence="6" type="ORF">AQJ64_23155</name>
</gene>
<dbReference type="GO" id="GO:0005829">
    <property type="term" value="C:cytosol"/>
    <property type="evidence" value="ECO:0007669"/>
    <property type="project" value="TreeGrafter"/>
</dbReference>
<dbReference type="GO" id="GO:0008270">
    <property type="term" value="F:zinc ion binding"/>
    <property type="evidence" value="ECO:0007669"/>
    <property type="project" value="TreeGrafter"/>
</dbReference>
<protein>
    <submittedName>
        <fullName evidence="6">Alcohol dehydrogenase</fullName>
    </submittedName>
</protein>
<organism evidence="6 7">
    <name type="scientific">Streptomyces griseoruber</name>
    <dbReference type="NCBI Taxonomy" id="1943"/>
    <lineage>
        <taxon>Bacteria</taxon>
        <taxon>Bacillati</taxon>
        <taxon>Actinomycetota</taxon>
        <taxon>Actinomycetes</taxon>
        <taxon>Kitasatosporales</taxon>
        <taxon>Streptomycetaceae</taxon>
        <taxon>Streptomyces</taxon>
    </lineage>
</organism>
<dbReference type="PANTHER" id="PTHR43880:SF12">
    <property type="entry name" value="ALCOHOL DEHYDROGENASE CLASS-3"/>
    <property type="match status" value="1"/>
</dbReference>
<dbReference type="Proteomes" id="UP000052982">
    <property type="component" value="Unassembled WGS sequence"/>
</dbReference>
<dbReference type="InterPro" id="IPR013154">
    <property type="entry name" value="ADH-like_N"/>
</dbReference>
<dbReference type="Gene3D" id="3.90.180.10">
    <property type="entry name" value="Medium-chain alcohol dehydrogenases, catalytic domain"/>
    <property type="match status" value="1"/>
</dbReference>
<keyword evidence="2" id="KW-0479">Metal-binding</keyword>
<sequence length="375" mass="38502">MTRIRGAVLERVGDAEPWSKSTPITVDVLELDEPGPGEVEVRMEAAGVCHSDLSRVNGNREVVVPMLLGHEGSGTVVRCGPDTDGVAVGDRVVMTFLPICGTCEACTSPGWALCSRGSAANARGEMLGGGRRLRWRGGHIDHHGGVSSFATRAIVDIASLVVVPPEVPADVAAVLGCAVLTGGGAVLNAGGLKPGESVAVVGLGGVGFAAMMIAASAEPSAVLAVDVLPGKLTRAGGFGATRSLTPQDAVAADARYDLVVECTGNLRALETAIALTRPGGRTVTVGLPHPATQLTISPLSLVTEARSLIGSYLGSGDPAEDIRRYAALYLEGRLPLDKLITGHIALADINKAMDDLHAGSVLRQIIDLAKEQEPA</sequence>
<comment type="caution">
    <text evidence="6">The sequence shown here is derived from an EMBL/GenBank/DDBJ whole genome shotgun (WGS) entry which is preliminary data.</text>
</comment>